<evidence type="ECO:0000256" key="2">
    <source>
        <dbReference type="ARBA" id="ARBA00022692"/>
    </source>
</evidence>
<organism evidence="7 8">
    <name type="scientific">Penicillium steckii</name>
    <dbReference type="NCBI Taxonomy" id="303698"/>
    <lineage>
        <taxon>Eukaryota</taxon>
        <taxon>Fungi</taxon>
        <taxon>Dikarya</taxon>
        <taxon>Ascomycota</taxon>
        <taxon>Pezizomycotina</taxon>
        <taxon>Eurotiomycetes</taxon>
        <taxon>Eurotiomycetidae</taxon>
        <taxon>Eurotiales</taxon>
        <taxon>Aspergillaceae</taxon>
        <taxon>Penicillium</taxon>
    </lineage>
</organism>
<feature type="transmembrane region" description="Helical" evidence="5">
    <location>
        <begin position="15"/>
        <end position="34"/>
    </location>
</feature>
<feature type="transmembrane region" description="Helical" evidence="5">
    <location>
        <begin position="305"/>
        <end position="327"/>
    </location>
</feature>
<feature type="transmembrane region" description="Helical" evidence="5">
    <location>
        <begin position="95"/>
        <end position="115"/>
    </location>
</feature>
<proteinExistence type="predicted"/>
<name>A0A1V6SV98_9EURO</name>
<dbReference type="GO" id="GO:0016020">
    <property type="term" value="C:membrane"/>
    <property type="evidence" value="ECO:0007669"/>
    <property type="project" value="UniProtKB-SubCell"/>
</dbReference>
<dbReference type="CDD" id="cd03386">
    <property type="entry name" value="PAP2_Aur1_like"/>
    <property type="match status" value="1"/>
</dbReference>
<dbReference type="InterPro" id="IPR026841">
    <property type="entry name" value="Aur1/Ipt1"/>
</dbReference>
<dbReference type="Proteomes" id="UP000191285">
    <property type="component" value="Unassembled WGS sequence"/>
</dbReference>
<keyword evidence="3 5" id="KW-1133">Transmembrane helix</keyword>
<comment type="caution">
    <text evidence="7">The sequence shown here is derived from an EMBL/GenBank/DDBJ whole genome shotgun (WGS) entry which is preliminary data.</text>
</comment>
<sequence>MSSTTPELGKPQFASHSWLEPVVVVSIMLGSLMINRRKNYSIFGGNAQKSNDDYFNPNNGRDQSPPCPQKPETFCGIRIQTPDSSRWAHHLHSRILWKYPFLIEMFYWAVNYLFYSVTKAMSQWLLPAQIEVVQVAQQHGEDILWFEHDSIFRWMFPIMESDYQRFFLDNAPAMMTFFNRIYSLVHIPGTVLFLSWFYHEAPDAESFAIARRTMTLGNFLAFATFCVYPCMPPRLLPESYGFFDTVRQEHAESVWVNSKSVNQFAAMPSLHFTYAFCISCTFLYHSGTLHRLRGKRVRKSPISQIIYTALAFLYSILVLSVIVATANHYWLDAVLAMVSVTACFFGNRVLLLLLPIEYCICWILRIAKPTPNIGKQEDWREAESPRYRAVSTYDLER</sequence>
<dbReference type="PANTHER" id="PTHR31310:SF10">
    <property type="entry name" value="INOSITOLPHOSPHOTRANSFERASE AUR1_IPT1 DOMAIN-CONTAINING PROTEIN"/>
    <property type="match status" value="1"/>
</dbReference>
<dbReference type="EMBL" id="MLKD01000019">
    <property type="protein sequence ID" value="OQE17937.1"/>
    <property type="molecule type" value="Genomic_DNA"/>
</dbReference>
<feature type="transmembrane region" description="Helical" evidence="5">
    <location>
        <begin position="264"/>
        <end position="284"/>
    </location>
</feature>
<dbReference type="STRING" id="303698.A0A1V6SV98"/>
<keyword evidence="8" id="KW-1185">Reference proteome</keyword>
<accession>A0A1V6SV98</accession>
<dbReference type="Pfam" id="PF14378">
    <property type="entry name" value="PAP2_3"/>
    <property type="match status" value="1"/>
</dbReference>
<gene>
    <name evidence="7" type="ORF">PENSTE_c019G02943</name>
</gene>
<feature type="transmembrane region" description="Helical" evidence="5">
    <location>
        <begin position="219"/>
        <end position="236"/>
    </location>
</feature>
<feature type="transmembrane region" description="Helical" evidence="5">
    <location>
        <begin position="333"/>
        <end position="356"/>
    </location>
</feature>
<evidence type="ECO:0000256" key="4">
    <source>
        <dbReference type="ARBA" id="ARBA00023136"/>
    </source>
</evidence>
<evidence type="ECO:0000259" key="6">
    <source>
        <dbReference type="Pfam" id="PF14378"/>
    </source>
</evidence>
<dbReference type="PANTHER" id="PTHR31310">
    <property type="match status" value="1"/>
</dbReference>
<evidence type="ECO:0000256" key="1">
    <source>
        <dbReference type="ARBA" id="ARBA00004141"/>
    </source>
</evidence>
<dbReference type="InterPro" id="IPR052185">
    <property type="entry name" value="IPC_Synthase-Related"/>
</dbReference>
<dbReference type="OrthoDB" id="2566866at2759"/>
<comment type="subcellular location">
    <subcellularLocation>
        <location evidence="1">Membrane</location>
        <topology evidence="1">Multi-pass membrane protein</topology>
    </subcellularLocation>
</comment>
<keyword evidence="2 5" id="KW-0812">Transmembrane</keyword>
<evidence type="ECO:0000256" key="5">
    <source>
        <dbReference type="SAM" id="Phobius"/>
    </source>
</evidence>
<protein>
    <recommendedName>
        <fullName evidence="6">Inositolphosphotransferase Aur1/Ipt1 domain-containing protein</fullName>
    </recommendedName>
</protein>
<feature type="transmembrane region" description="Helical" evidence="5">
    <location>
        <begin position="181"/>
        <end position="198"/>
    </location>
</feature>
<evidence type="ECO:0000256" key="3">
    <source>
        <dbReference type="ARBA" id="ARBA00022989"/>
    </source>
</evidence>
<evidence type="ECO:0000313" key="8">
    <source>
        <dbReference type="Proteomes" id="UP000191285"/>
    </source>
</evidence>
<keyword evidence="4 5" id="KW-0472">Membrane</keyword>
<feature type="domain" description="Inositolphosphotransferase Aur1/Ipt1" evidence="6">
    <location>
        <begin position="159"/>
        <end position="342"/>
    </location>
</feature>
<evidence type="ECO:0000313" key="7">
    <source>
        <dbReference type="EMBL" id="OQE17937.1"/>
    </source>
</evidence>
<reference evidence="8" key="1">
    <citation type="journal article" date="2017" name="Nat. Microbiol.">
        <title>Global analysis of biosynthetic gene clusters reveals vast potential of secondary metabolite production in Penicillium species.</title>
        <authorList>
            <person name="Nielsen J.C."/>
            <person name="Grijseels S."/>
            <person name="Prigent S."/>
            <person name="Ji B."/>
            <person name="Dainat J."/>
            <person name="Nielsen K.F."/>
            <person name="Frisvad J.C."/>
            <person name="Workman M."/>
            <person name="Nielsen J."/>
        </authorList>
    </citation>
    <scope>NUCLEOTIDE SEQUENCE [LARGE SCALE GENOMIC DNA]</scope>
    <source>
        <strain evidence="8">IBT 24891</strain>
    </source>
</reference>
<dbReference type="AlphaFoldDB" id="A0A1V6SV98"/>